<dbReference type="Proteomes" id="UP001500630">
    <property type="component" value="Unassembled WGS sequence"/>
</dbReference>
<dbReference type="EMBL" id="BAABDQ010000009">
    <property type="protein sequence ID" value="GAA3559843.1"/>
    <property type="molecule type" value="Genomic_DNA"/>
</dbReference>
<organism evidence="1 2">
    <name type="scientific">Nonomuraea rosea</name>
    <dbReference type="NCBI Taxonomy" id="638574"/>
    <lineage>
        <taxon>Bacteria</taxon>
        <taxon>Bacillati</taxon>
        <taxon>Actinomycetota</taxon>
        <taxon>Actinomycetes</taxon>
        <taxon>Streptosporangiales</taxon>
        <taxon>Streptosporangiaceae</taxon>
        <taxon>Nonomuraea</taxon>
    </lineage>
</organism>
<protein>
    <submittedName>
        <fullName evidence="1">Uncharacterized protein</fullName>
    </submittedName>
</protein>
<proteinExistence type="predicted"/>
<reference evidence="2" key="1">
    <citation type="journal article" date="2019" name="Int. J. Syst. Evol. Microbiol.">
        <title>The Global Catalogue of Microorganisms (GCM) 10K type strain sequencing project: providing services to taxonomists for standard genome sequencing and annotation.</title>
        <authorList>
            <consortium name="The Broad Institute Genomics Platform"/>
            <consortium name="The Broad Institute Genome Sequencing Center for Infectious Disease"/>
            <person name="Wu L."/>
            <person name="Ma J."/>
        </authorList>
    </citation>
    <scope>NUCLEOTIDE SEQUENCE [LARGE SCALE GENOMIC DNA]</scope>
    <source>
        <strain evidence="2">JCM 17326</strain>
    </source>
</reference>
<keyword evidence="2" id="KW-1185">Reference proteome</keyword>
<gene>
    <name evidence="1" type="ORF">GCM10022419_045570</name>
</gene>
<sequence length="160" mass="17768">MTVRTAQAVNRRRDYADDVVATRSAGMDHPAIRRGSLPQSDQQDRTLLSRRFHASHDVLRADRPVIVPCYDSEAGCIDRASRGSGCSLELVDTRDASNGARRDLPAVNLRFGSVQGRHIKMLPEQGVFPVQRSSESRHARVEVARRLPLRGSAVMAPGRW</sequence>
<evidence type="ECO:0000313" key="2">
    <source>
        <dbReference type="Proteomes" id="UP001500630"/>
    </source>
</evidence>
<accession>A0ABP6X3L9</accession>
<evidence type="ECO:0000313" key="1">
    <source>
        <dbReference type="EMBL" id="GAA3559843.1"/>
    </source>
</evidence>
<name>A0ABP6X3L9_9ACTN</name>
<comment type="caution">
    <text evidence="1">The sequence shown here is derived from an EMBL/GenBank/DDBJ whole genome shotgun (WGS) entry which is preliminary data.</text>
</comment>